<organism evidence="2 3">
    <name type="scientific">Elstera litoralis</name>
    <dbReference type="NCBI Taxonomy" id="552518"/>
    <lineage>
        <taxon>Bacteria</taxon>
        <taxon>Pseudomonadati</taxon>
        <taxon>Pseudomonadota</taxon>
        <taxon>Alphaproteobacteria</taxon>
        <taxon>Rhodospirillales</taxon>
        <taxon>Rhodospirillaceae</taxon>
        <taxon>Elstera</taxon>
    </lineage>
</organism>
<feature type="region of interest" description="Disordered" evidence="1">
    <location>
        <begin position="49"/>
        <end position="69"/>
    </location>
</feature>
<reference evidence="2 3" key="1">
    <citation type="submission" date="2015-03" db="EMBL/GenBank/DDBJ databases">
        <title>Draft genome sequence of Elstera litoralis.</title>
        <authorList>
            <person name="Rahalkar M.C."/>
            <person name="Dhakephalkar P.K."/>
            <person name="Pore S.D."/>
            <person name="Arora P."/>
            <person name="Kapse N.G."/>
            <person name="Pandit P.S."/>
        </authorList>
    </citation>
    <scope>NUCLEOTIDE SEQUENCE [LARGE SCALE GENOMIC DNA]</scope>
    <source>
        <strain evidence="2 3">Dia-1</strain>
    </source>
</reference>
<sequence length="121" mass="12478">MASVPMHTPHHAAAAPVMSAETAPTNGPAFGVQGNLAVAPQPVVTQSLSAPVRPQASPNTVMTGSFNPAPRVFDPDVGRALGRWRLYSAAPGGSLDGTGDDAARRSQRCAGTDHDPADQRR</sequence>
<evidence type="ECO:0000313" key="2">
    <source>
        <dbReference type="EMBL" id="KJV10446.1"/>
    </source>
</evidence>
<feature type="region of interest" description="Disordered" evidence="1">
    <location>
        <begin position="1"/>
        <end position="27"/>
    </location>
</feature>
<feature type="compositionally biased region" description="Polar residues" evidence="1">
    <location>
        <begin position="56"/>
        <end position="66"/>
    </location>
</feature>
<dbReference type="RefSeq" id="WP_045774865.1">
    <property type="nucleotide sequence ID" value="NZ_LAJY01000095.1"/>
</dbReference>
<proteinExistence type="predicted"/>
<evidence type="ECO:0000256" key="1">
    <source>
        <dbReference type="SAM" id="MobiDB-lite"/>
    </source>
</evidence>
<name>A0A0F3IUR2_9PROT</name>
<comment type="caution">
    <text evidence="2">The sequence shown here is derived from an EMBL/GenBank/DDBJ whole genome shotgun (WGS) entry which is preliminary data.</text>
</comment>
<dbReference type="Proteomes" id="UP000033774">
    <property type="component" value="Unassembled WGS sequence"/>
</dbReference>
<feature type="region of interest" description="Disordered" evidence="1">
    <location>
        <begin position="88"/>
        <end position="121"/>
    </location>
</feature>
<evidence type="ECO:0000313" key="3">
    <source>
        <dbReference type="Proteomes" id="UP000033774"/>
    </source>
</evidence>
<accession>A0A0F3IUR2</accession>
<protein>
    <submittedName>
        <fullName evidence="2">Uncharacterized protein</fullName>
    </submittedName>
</protein>
<dbReference type="AlphaFoldDB" id="A0A0F3IUR2"/>
<dbReference type="EMBL" id="LAJY01000095">
    <property type="protein sequence ID" value="KJV10446.1"/>
    <property type="molecule type" value="Genomic_DNA"/>
</dbReference>
<keyword evidence="3" id="KW-1185">Reference proteome</keyword>
<feature type="compositionally biased region" description="Basic and acidic residues" evidence="1">
    <location>
        <begin position="111"/>
        <end position="121"/>
    </location>
</feature>
<gene>
    <name evidence="2" type="ORF">VZ95_04810</name>
</gene>